<organism evidence="1 2">
    <name type="scientific">Stenotrophomonas indicatrix</name>
    <dbReference type="NCBI Taxonomy" id="2045451"/>
    <lineage>
        <taxon>Bacteria</taxon>
        <taxon>Pseudomonadati</taxon>
        <taxon>Pseudomonadota</taxon>
        <taxon>Gammaproteobacteria</taxon>
        <taxon>Lysobacterales</taxon>
        <taxon>Lysobacteraceae</taxon>
        <taxon>Stenotrophomonas</taxon>
    </lineage>
</organism>
<evidence type="ECO:0000313" key="1">
    <source>
        <dbReference type="EMBL" id="SLM25945.1"/>
    </source>
</evidence>
<accession>A0A1W1H2V0</accession>
<sequence length="236" mass="25284">MTVGLEVTNDSGVPVLVNSHAMAFFAAGKGVESIGSNTSPLGQSGSVTLPRQSVPYLVFIRCNNGSTRIGTGTDGFGWNMAQGTTSFEWWAWGRAAPSTNVGMQVYNADGSVQWDMSSRPLRMAGLVDMTGARPPVPSEMSNENILTGDLVNGPGDNLAYLLSDIGMCHDVYAMPSGNPTIRTNMRYMAAISTPTASQLRINFCRRAANRQRSLSGASYQTFASRLPSFVLAAYTY</sequence>
<reference evidence="2" key="1">
    <citation type="submission" date="2016-10" db="EMBL/GenBank/DDBJ databases">
        <authorList>
            <person name="Varghese N."/>
        </authorList>
    </citation>
    <scope>NUCLEOTIDE SEQUENCE [LARGE SCALE GENOMIC DNA]</scope>
    <source>
        <strain evidence="2">92MFCol6.1</strain>
    </source>
</reference>
<gene>
    <name evidence="1" type="ORF">SAMN04488690_3700</name>
</gene>
<evidence type="ECO:0000313" key="2">
    <source>
        <dbReference type="Proteomes" id="UP000191133"/>
    </source>
</evidence>
<protein>
    <submittedName>
        <fullName evidence="1">Uncharacterized protein</fullName>
    </submittedName>
</protein>
<proteinExistence type="predicted"/>
<dbReference type="Proteomes" id="UP000191133">
    <property type="component" value="Unassembled WGS sequence"/>
</dbReference>
<dbReference type="RefSeq" id="WP_139784987.1">
    <property type="nucleotide sequence ID" value="NZ_CBXW010000008.1"/>
</dbReference>
<dbReference type="AlphaFoldDB" id="A0A1W1H2V0"/>
<name>A0A1W1H2V0_9GAMM</name>
<dbReference type="EMBL" id="FWEU01000005">
    <property type="protein sequence ID" value="SLM25945.1"/>
    <property type="molecule type" value="Genomic_DNA"/>
</dbReference>